<dbReference type="OrthoDB" id="9813214at2"/>
<sequence length="499" mass="57156">MFLRRRSNRRFRSKCWRCFSSSRVLMFSFSGQSLPWKLASLVALFTASRVPSKSHTKMNFRLPLTCSARSTNRVAAVTLAVLSTEGLLVVILRVKLNLEEPLFLGRHLLMGNVFSKNNLNIGYLHRPFQSRVFLAKMAKSLVFTVTTDLTHDQRMLRIASTLAQAGYEVTLVGRLLPQSLEMPATLFKTHRIRCHFLKGPFFYLEYNLRLLGWFLTHSYDLYGAIDTDTALAALTASAFRRKPLIYDAHELFPELPEVVHRPLVRKVWSVVERLAFTRASLAYTVSGSLVAYFEAKYCRPVHLVQNMPLRQLGPLVRQQEPPYFIYQGALNEGRGLETLLLALQHVPARLVVCGEGPLRGRLQQMTHQLGLQDQVEFKGNVLPTDLIWLTAGAWAGIMLLEENRGLSYFYSLANKFFDYVQAGIPQVCVPFPEYQRLNAQHEVALLARLGVEEVKTALLTLLHNQETYLRLRQNCLMARTEWCWEMESQKLTALYNEIK</sequence>
<evidence type="ECO:0000313" key="6">
    <source>
        <dbReference type="Proteomes" id="UP000323866"/>
    </source>
</evidence>
<evidence type="ECO:0000259" key="4">
    <source>
        <dbReference type="Pfam" id="PF13579"/>
    </source>
</evidence>
<reference evidence="5 6" key="1">
    <citation type="submission" date="2019-07" db="EMBL/GenBank/DDBJ databases">
        <authorList>
            <person name="Qu J.-H."/>
        </authorList>
    </citation>
    <scope>NUCLEOTIDE SEQUENCE [LARGE SCALE GENOMIC DNA]</scope>
    <source>
        <strain evidence="5 6">MDT1-10-3</strain>
    </source>
</reference>
<evidence type="ECO:0000256" key="1">
    <source>
        <dbReference type="ARBA" id="ARBA00022676"/>
    </source>
</evidence>
<dbReference type="EMBL" id="VKKZ01000022">
    <property type="protein sequence ID" value="KAA6432565.1"/>
    <property type="molecule type" value="Genomic_DNA"/>
</dbReference>
<evidence type="ECO:0000259" key="3">
    <source>
        <dbReference type="Pfam" id="PF00534"/>
    </source>
</evidence>
<dbReference type="GO" id="GO:0016757">
    <property type="term" value="F:glycosyltransferase activity"/>
    <property type="evidence" value="ECO:0007669"/>
    <property type="project" value="UniProtKB-KW"/>
</dbReference>
<feature type="domain" description="Glycosyltransferase subfamily 4-like N-terminal" evidence="4">
    <location>
        <begin position="153"/>
        <end position="304"/>
    </location>
</feature>
<dbReference type="PANTHER" id="PTHR12526">
    <property type="entry name" value="GLYCOSYLTRANSFERASE"/>
    <property type="match status" value="1"/>
</dbReference>
<dbReference type="SUPFAM" id="SSF53756">
    <property type="entry name" value="UDP-Glycosyltransferase/glycogen phosphorylase"/>
    <property type="match status" value="1"/>
</dbReference>
<keyword evidence="2 5" id="KW-0808">Transferase</keyword>
<comment type="caution">
    <text evidence="5">The sequence shown here is derived from an EMBL/GenBank/DDBJ whole genome shotgun (WGS) entry which is preliminary data.</text>
</comment>
<gene>
    <name evidence="5" type="ORF">FOE74_15885</name>
</gene>
<evidence type="ECO:0000313" key="5">
    <source>
        <dbReference type="EMBL" id="KAA6432565.1"/>
    </source>
</evidence>
<dbReference type="InterPro" id="IPR028098">
    <property type="entry name" value="Glyco_trans_4-like_N"/>
</dbReference>
<protein>
    <submittedName>
        <fullName evidence="5">Glycosyltransferase family 4 protein</fullName>
    </submittedName>
</protein>
<dbReference type="Gene3D" id="3.40.50.2000">
    <property type="entry name" value="Glycogen Phosphorylase B"/>
    <property type="match status" value="2"/>
</dbReference>
<accession>A0A5M8Q9E6</accession>
<feature type="domain" description="Glycosyl transferase family 1" evidence="3">
    <location>
        <begin position="317"/>
        <end position="474"/>
    </location>
</feature>
<proteinExistence type="predicted"/>
<dbReference type="InterPro" id="IPR001296">
    <property type="entry name" value="Glyco_trans_1"/>
</dbReference>
<keyword evidence="1" id="KW-0328">Glycosyltransferase</keyword>
<name>A0A5M8Q9E6_9BACT</name>
<dbReference type="Pfam" id="PF13579">
    <property type="entry name" value="Glyco_trans_4_4"/>
    <property type="match status" value="1"/>
</dbReference>
<dbReference type="Pfam" id="PF00534">
    <property type="entry name" value="Glycos_transf_1"/>
    <property type="match status" value="1"/>
</dbReference>
<dbReference type="AlphaFoldDB" id="A0A5M8Q9E6"/>
<dbReference type="Proteomes" id="UP000323866">
    <property type="component" value="Unassembled WGS sequence"/>
</dbReference>
<reference evidence="5 6" key="2">
    <citation type="submission" date="2019-09" db="EMBL/GenBank/DDBJ databases">
        <title>A bacterium isolated from glacier soil.</title>
        <authorList>
            <person name="Liu Q."/>
        </authorList>
    </citation>
    <scope>NUCLEOTIDE SEQUENCE [LARGE SCALE GENOMIC DNA]</scope>
    <source>
        <strain evidence="5 6">MDT1-10-3</strain>
    </source>
</reference>
<organism evidence="5 6">
    <name type="scientific">Rufibacter glacialis</name>
    <dbReference type="NCBI Taxonomy" id="1259555"/>
    <lineage>
        <taxon>Bacteria</taxon>
        <taxon>Pseudomonadati</taxon>
        <taxon>Bacteroidota</taxon>
        <taxon>Cytophagia</taxon>
        <taxon>Cytophagales</taxon>
        <taxon>Hymenobacteraceae</taxon>
        <taxon>Rufibacter</taxon>
    </lineage>
</organism>
<dbReference type="PANTHER" id="PTHR12526:SF629">
    <property type="entry name" value="TEICHURONIC ACID BIOSYNTHESIS GLYCOSYLTRANSFERASE TUAH-RELATED"/>
    <property type="match status" value="1"/>
</dbReference>
<evidence type="ECO:0000256" key="2">
    <source>
        <dbReference type="ARBA" id="ARBA00022679"/>
    </source>
</evidence>